<evidence type="ECO:0000313" key="4">
    <source>
        <dbReference type="Proteomes" id="UP000005713"/>
    </source>
</evidence>
<organism evidence="3 4">
    <name type="scientific">Sagittula stellata (strain ATCC 700073 / DSM 11524 / E-37)</name>
    <dbReference type="NCBI Taxonomy" id="388399"/>
    <lineage>
        <taxon>Bacteria</taxon>
        <taxon>Pseudomonadati</taxon>
        <taxon>Pseudomonadota</taxon>
        <taxon>Alphaproteobacteria</taxon>
        <taxon>Rhodobacterales</taxon>
        <taxon>Roseobacteraceae</taxon>
        <taxon>Sagittula</taxon>
    </lineage>
</organism>
<evidence type="ECO:0000313" key="3">
    <source>
        <dbReference type="EMBL" id="EBA05882.1"/>
    </source>
</evidence>
<gene>
    <name evidence="3" type="ORF">SSE37_15698</name>
</gene>
<keyword evidence="4" id="KW-1185">Reference proteome</keyword>
<feature type="signal peptide" evidence="1">
    <location>
        <begin position="1"/>
        <end position="21"/>
    </location>
</feature>
<feature type="domain" description="N-acetylmuramoyl-L-alanine amidase" evidence="2">
    <location>
        <begin position="55"/>
        <end position="201"/>
    </location>
</feature>
<dbReference type="GO" id="GO:0009253">
    <property type="term" value="P:peptidoglycan catabolic process"/>
    <property type="evidence" value="ECO:0007669"/>
    <property type="project" value="InterPro"/>
</dbReference>
<dbReference type="InterPro" id="IPR036505">
    <property type="entry name" value="Amidase/PGRP_sf"/>
</dbReference>
<protein>
    <recommendedName>
        <fullName evidence="2">N-acetylmuramoyl-L-alanine amidase domain-containing protein</fullName>
    </recommendedName>
</protein>
<dbReference type="GO" id="GO:0008745">
    <property type="term" value="F:N-acetylmuramoyl-L-alanine amidase activity"/>
    <property type="evidence" value="ECO:0007669"/>
    <property type="project" value="InterPro"/>
</dbReference>
<keyword evidence="1" id="KW-0732">Signal</keyword>
<dbReference type="eggNOG" id="COG3876">
    <property type="taxonomic scope" value="Bacteria"/>
</dbReference>
<dbReference type="Gene3D" id="3.40.80.10">
    <property type="entry name" value="Peptidoglycan recognition protein-like"/>
    <property type="match status" value="1"/>
</dbReference>
<feature type="chain" id="PRO_5002655330" description="N-acetylmuramoyl-L-alanine amidase domain-containing protein" evidence="1">
    <location>
        <begin position="22"/>
        <end position="278"/>
    </location>
</feature>
<dbReference type="OrthoDB" id="7844486at2"/>
<dbReference type="AlphaFoldDB" id="A3KA91"/>
<reference evidence="3 4" key="1">
    <citation type="submission" date="2006-06" db="EMBL/GenBank/DDBJ databases">
        <authorList>
            <person name="Moran M.A."/>
            <person name="Ferriera S."/>
            <person name="Johnson J."/>
            <person name="Kravitz S."/>
            <person name="Beeson K."/>
            <person name="Sutton G."/>
            <person name="Rogers Y.-H."/>
            <person name="Friedman R."/>
            <person name="Frazier M."/>
            <person name="Venter J.C."/>
        </authorList>
    </citation>
    <scope>NUCLEOTIDE SEQUENCE [LARGE SCALE GENOMIC DNA]</scope>
    <source>
        <strain evidence="3 4">E-37</strain>
    </source>
</reference>
<dbReference type="InterPro" id="IPR002502">
    <property type="entry name" value="Amidase_domain"/>
</dbReference>
<evidence type="ECO:0000256" key="1">
    <source>
        <dbReference type="SAM" id="SignalP"/>
    </source>
</evidence>
<dbReference type="Proteomes" id="UP000005713">
    <property type="component" value="Unassembled WGS sequence"/>
</dbReference>
<dbReference type="SUPFAM" id="SSF55846">
    <property type="entry name" value="N-acetylmuramoyl-L-alanine amidase-like"/>
    <property type="match status" value="1"/>
</dbReference>
<sequence length="278" mass="30447">MKLPKIAALSVLLLCPALVKAEGVVPEPAPLQVPGEITVDLSEIDQKTLRRYGHSRITHITFHHEGFAGTDAALFRKASAARDRQSISQRVRNINHDHVANAGLGMIAYHYAIDKAGQIAKGRPVRYAPATKSTVIGGTEKADFTGHFAVVALGDFNHEALTDAARLSYVRVMSEAQRAYRVPTANIRPHLHYASTSCPGERIMKEADDLRLRVLTFSLQTELAARGCGSLDPDGVWGKASRRAFDRLVSTDRSRYSPGIIDDTALFPLLDDPALRCR</sequence>
<dbReference type="RefSeq" id="WP_005863535.1">
    <property type="nucleotide sequence ID" value="NZ_AAYA01000021.1"/>
</dbReference>
<comment type="caution">
    <text evidence="3">The sequence shown here is derived from an EMBL/GenBank/DDBJ whole genome shotgun (WGS) entry which is preliminary data.</text>
</comment>
<accession>A3KA91</accession>
<dbReference type="Pfam" id="PF01510">
    <property type="entry name" value="Amidase_2"/>
    <property type="match status" value="1"/>
</dbReference>
<name>A3KA91_SAGS3</name>
<evidence type="ECO:0000259" key="2">
    <source>
        <dbReference type="Pfam" id="PF01510"/>
    </source>
</evidence>
<dbReference type="EMBL" id="AAYA01000021">
    <property type="protein sequence ID" value="EBA05882.1"/>
    <property type="molecule type" value="Genomic_DNA"/>
</dbReference>
<proteinExistence type="predicted"/>